<accession>A0A1F7S146</accession>
<dbReference type="AlphaFoldDB" id="A0A1F7S146"/>
<dbReference type="Proteomes" id="UP000179266">
    <property type="component" value="Unassembled WGS sequence"/>
</dbReference>
<name>A0A1F7S146_9BACT</name>
<dbReference type="EMBL" id="MGDD01000111">
    <property type="protein sequence ID" value="OGL46827.1"/>
    <property type="molecule type" value="Genomic_DNA"/>
</dbReference>
<evidence type="ECO:0000313" key="2">
    <source>
        <dbReference type="Proteomes" id="UP000179266"/>
    </source>
</evidence>
<evidence type="ECO:0000313" key="1">
    <source>
        <dbReference type="EMBL" id="OGL46827.1"/>
    </source>
</evidence>
<organism evidence="1 2">
    <name type="scientific">Candidatus Schekmanbacteria bacterium RBG_13_48_7</name>
    <dbReference type="NCBI Taxonomy" id="1817878"/>
    <lineage>
        <taxon>Bacteria</taxon>
        <taxon>Candidatus Schekmaniibacteriota</taxon>
    </lineage>
</organism>
<sequence>MQFSIGNSESISQESEFSGQILIVTKHNSDKKSEDLILILDFPLSERINLAKNGSPDILSRLIFDKEEKVLGSIIENPNVTDKIILALCRRRVIPNSILEEISKNSRWLRNYQIKTALVSNPRTPVYISLRFVKTLYRQDLANLIRDVSVPASLRVNAEHVLKERIKDLTRGDKITLAHSATNPVLRILLMEGDLLVLQNALENSRLRENDILYLLNNAKVDDKILTTIASSNRWSNRYEIRLAVARHPAASSETLQNLLQNCLQQDLQEIIETTSLPLNARIEAKKVLKERISNLTQNEKLLLAQKGKNEVLNCMLYEDNEEIYIKLLKNPHLRDEHVVTISHKTSNPQTLATIARNEKWRMNKIIALALFYNTHSPAFIKTHLQDFIDQQTTE</sequence>
<protein>
    <submittedName>
        <fullName evidence="1">Uncharacterized protein</fullName>
    </submittedName>
</protein>
<gene>
    <name evidence="1" type="ORF">A2161_10065</name>
</gene>
<comment type="caution">
    <text evidence="1">The sequence shown here is derived from an EMBL/GenBank/DDBJ whole genome shotgun (WGS) entry which is preliminary data.</text>
</comment>
<proteinExistence type="predicted"/>
<reference evidence="1 2" key="1">
    <citation type="journal article" date="2016" name="Nat. Commun.">
        <title>Thousands of microbial genomes shed light on interconnected biogeochemical processes in an aquifer system.</title>
        <authorList>
            <person name="Anantharaman K."/>
            <person name="Brown C.T."/>
            <person name="Hug L.A."/>
            <person name="Sharon I."/>
            <person name="Castelle C.J."/>
            <person name="Probst A.J."/>
            <person name="Thomas B.C."/>
            <person name="Singh A."/>
            <person name="Wilkins M.J."/>
            <person name="Karaoz U."/>
            <person name="Brodie E.L."/>
            <person name="Williams K.H."/>
            <person name="Hubbard S.S."/>
            <person name="Banfield J.F."/>
        </authorList>
    </citation>
    <scope>NUCLEOTIDE SEQUENCE [LARGE SCALE GENOMIC DNA]</scope>
</reference>